<dbReference type="KEGG" id="aaf:AuanCp035"/>
<dbReference type="PRINTS" id="PR00973">
    <property type="entry name" value="RIBOSOMALS17"/>
</dbReference>
<keyword evidence="1" id="KW-0934">Plastid</keyword>
<dbReference type="HAMAP" id="MF_01345_B">
    <property type="entry name" value="Ribosomal_uS17_B"/>
    <property type="match status" value="1"/>
</dbReference>
<protein>
    <submittedName>
        <fullName evidence="1">30S ribosomal protein S17</fullName>
    </submittedName>
</protein>
<dbReference type="Pfam" id="PF00366">
    <property type="entry name" value="Ribosomal_S17"/>
    <property type="match status" value="1"/>
</dbReference>
<gene>
    <name evidence="1" type="ORF">SO694_cp00028</name>
</gene>
<dbReference type="GO" id="GO:0022627">
    <property type="term" value="C:cytosolic small ribosomal subunit"/>
    <property type="evidence" value="ECO:0007669"/>
    <property type="project" value="TreeGrafter"/>
</dbReference>
<keyword evidence="2" id="KW-1185">Reference proteome</keyword>
<dbReference type="GO" id="GO:0006412">
    <property type="term" value="P:translation"/>
    <property type="evidence" value="ECO:0007669"/>
    <property type="project" value="UniProtKB-UniRule"/>
</dbReference>
<reference evidence="1 2" key="1">
    <citation type="submission" date="2024-03" db="EMBL/GenBank/DDBJ databases">
        <title>Aureococcus anophagefferens CCMP1851 and Kratosvirus quantuckense: Draft genome of a second virus-susceptible host strain in the model system.</title>
        <authorList>
            <person name="Chase E."/>
            <person name="Truchon A.R."/>
            <person name="Schepens W."/>
            <person name="Wilhelm S.W."/>
        </authorList>
    </citation>
    <scope>NUCLEOTIDE SEQUENCE [LARGE SCALE GENOMIC DNA]</scope>
    <source>
        <strain evidence="1 2">CCMP1851</strain>
    </source>
</reference>
<evidence type="ECO:0000313" key="1">
    <source>
        <dbReference type="EMBL" id="KAK7248368.1"/>
    </source>
</evidence>
<dbReference type="PANTHER" id="PTHR10744">
    <property type="entry name" value="40S RIBOSOMAL PROTEIN S11 FAMILY MEMBER"/>
    <property type="match status" value="1"/>
</dbReference>
<dbReference type="CDD" id="cd00364">
    <property type="entry name" value="Ribosomal_uS17"/>
    <property type="match status" value="1"/>
</dbReference>
<dbReference type="Proteomes" id="UP001363151">
    <property type="component" value="Unassembled WGS sequence"/>
</dbReference>
<keyword evidence="1" id="KW-0150">Chloroplast</keyword>
<dbReference type="NCBIfam" id="TIGR03635">
    <property type="entry name" value="uS17_bact"/>
    <property type="match status" value="1"/>
</dbReference>
<dbReference type="InterPro" id="IPR019984">
    <property type="entry name" value="Ribosomal_uS17_bact/chlr"/>
</dbReference>
<dbReference type="EMBL" id="JBBJCI010000100">
    <property type="protein sequence ID" value="KAK7248368.1"/>
    <property type="molecule type" value="Genomic_DNA"/>
</dbReference>
<organism evidence="1 2">
    <name type="scientific">Aureococcus anophagefferens</name>
    <name type="common">Harmful bloom alga</name>
    <dbReference type="NCBI Taxonomy" id="44056"/>
    <lineage>
        <taxon>Eukaryota</taxon>
        <taxon>Sar</taxon>
        <taxon>Stramenopiles</taxon>
        <taxon>Ochrophyta</taxon>
        <taxon>Pelagophyceae</taxon>
        <taxon>Pelagomonadales</taxon>
        <taxon>Pelagomonadaceae</taxon>
        <taxon>Aureococcus</taxon>
    </lineage>
</organism>
<comment type="caution">
    <text evidence="1">The sequence shown here is derived from an EMBL/GenBank/DDBJ whole genome shotgun (WGS) entry which is preliminary data.</text>
</comment>
<sequence>MARRQKIGIVVSDKMEKSIVVATETRYKHNLYGKIMSKTKRYLVHDPENTCTIGDTVIVEEHPPISAKKRWIFKTVLK</sequence>
<dbReference type="SUPFAM" id="SSF50249">
    <property type="entry name" value="Nucleic acid-binding proteins"/>
    <property type="match status" value="1"/>
</dbReference>
<name>A0ABR1G5Y4_AURAN</name>
<dbReference type="InterPro" id="IPR012340">
    <property type="entry name" value="NA-bd_OB-fold"/>
</dbReference>
<proteinExistence type="inferred from homology"/>
<evidence type="ECO:0000313" key="2">
    <source>
        <dbReference type="Proteomes" id="UP001363151"/>
    </source>
</evidence>
<keyword evidence="1" id="KW-0687">Ribonucleoprotein</keyword>
<keyword evidence="1" id="KW-0689">Ribosomal protein</keyword>
<dbReference type="GO" id="GO:0019843">
    <property type="term" value="F:rRNA binding"/>
    <property type="evidence" value="ECO:0007669"/>
    <property type="project" value="UniProtKB-UniRule"/>
</dbReference>
<dbReference type="GO" id="GO:0009507">
    <property type="term" value="C:chloroplast"/>
    <property type="evidence" value="ECO:0007669"/>
    <property type="project" value="UniProtKB-SubCell"/>
</dbReference>
<dbReference type="InterPro" id="IPR000266">
    <property type="entry name" value="Ribosomal_uS17"/>
</dbReference>
<dbReference type="NCBIfam" id="NF004123">
    <property type="entry name" value="PRK05610.1"/>
    <property type="match status" value="1"/>
</dbReference>
<dbReference type="PANTHER" id="PTHR10744:SF1">
    <property type="entry name" value="SMALL RIBOSOMAL SUBUNIT PROTEIN US17M"/>
    <property type="match status" value="1"/>
</dbReference>
<accession>A0ABR1G5Y4</accession>
<dbReference type="GO" id="GO:0003735">
    <property type="term" value="F:structural constituent of ribosome"/>
    <property type="evidence" value="ECO:0007669"/>
    <property type="project" value="InterPro"/>
</dbReference>
<geneLocation type="chloroplast" evidence="1"/>
<dbReference type="Gene3D" id="2.40.50.140">
    <property type="entry name" value="Nucleic acid-binding proteins"/>
    <property type="match status" value="1"/>
</dbReference>